<gene>
    <name evidence="1" type="ORF">RHMOL_Rhmol10G0102500</name>
</gene>
<evidence type="ECO:0000313" key="1">
    <source>
        <dbReference type="EMBL" id="KAI8534595.1"/>
    </source>
</evidence>
<organism evidence="1 2">
    <name type="scientific">Rhododendron molle</name>
    <name type="common">Chinese azalea</name>
    <name type="synonym">Azalea mollis</name>
    <dbReference type="NCBI Taxonomy" id="49168"/>
    <lineage>
        <taxon>Eukaryota</taxon>
        <taxon>Viridiplantae</taxon>
        <taxon>Streptophyta</taxon>
        <taxon>Embryophyta</taxon>
        <taxon>Tracheophyta</taxon>
        <taxon>Spermatophyta</taxon>
        <taxon>Magnoliopsida</taxon>
        <taxon>eudicotyledons</taxon>
        <taxon>Gunneridae</taxon>
        <taxon>Pentapetalae</taxon>
        <taxon>asterids</taxon>
        <taxon>Ericales</taxon>
        <taxon>Ericaceae</taxon>
        <taxon>Ericoideae</taxon>
        <taxon>Rhodoreae</taxon>
        <taxon>Rhododendron</taxon>
    </lineage>
</organism>
<sequence length="698" mass="80132">MDLPNLYPENPLLSSTPSLLTSTPLFSPSPIPFPGTTDLRNVGIHESSLEFDGDDDESILGMSCDDYPMEEVPNLEDVWEPKVGMSFDSEDEAHKYYASFAKAQGFGVITRSSRKRDDGRKGYVTYCCHKGGKTRTKALNPIKAHPTAETGCKASMNITLHTDGKWIMSTIELEHNHEMCPDKARYLKFYRVIPEYTKRMMEFNRLAGIKMSQTISSCVIEAKGHENMTFLAKDARNYMDQVRRSELKEGDAEAMHKYFKRMQANNGVNHHGQSILLGCGLILREDTSSFVWLFETWLACMSGCSPNAIITDQCKAMQNAISIVFLNARHRWCLWHILKKIPVKLNTYEAYESIKSSLRNVVFDSLSVGEFEENWKNMIHTYQLGDNQWLSGLYEERHRWVPAFVKDIFWAGMSTTQRSESMNAFFDGYVHSKTTLKEFVSQYENALRSKVLKEEKEDARSFNVQVKNVSPYGFENQFQEAYTIGKCKDFRTQLAGKITCTLISVKTMDGICEFEIEGDIKCAKLNRVPEKYVLRRWRKNVMRSHTNVKISYVNRERKPEWRRFDMMMAAFHEAADNATYSDAKSARVVAKLREAKAENEVCDDECPIPPMPIDVQDSSVSPKDKQKPIGDPNKPRRRGRPPINRKQPRIEKIIKKIRESSNKIQCRRGNANNRLMSSGSHIGTWSYDLNETPINLEN</sequence>
<reference evidence="1" key="1">
    <citation type="submission" date="2022-02" db="EMBL/GenBank/DDBJ databases">
        <title>Plant Genome Project.</title>
        <authorList>
            <person name="Zhang R.-G."/>
        </authorList>
    </citation>
    <scope>NUCLEOTIDE SEQUENCE</scope>
    <source>
        <strain evidence="1">AT1</strain>
    </source>
</reference>
<dbReference type="EMBL" id="CM046397">
    <property type="protein sequence ID" value="KAI8534595.1"/>
    <property type="molecule type" value="Genomic_DNA"/>
</dbReference>
<dbReference type="Proteomes" id="UP001062846">
    <property type="component" value="Chromosome 10"/>
</dbReference>
<comment type="caution">
    <text evidence="1">The sequence shown here is derived from an EMBL/GenBank/DDBJ whole genome shotgun (WGS) entry which is preliminary data.</text>
</comment>
<name>A0ACC0M0W9_RHOML</name>
<accession>A0ACC0M0W9</accession>
<proteinExistence type="predicted"/>
<keyword evidence="2" id="KW-1185">Reference proteome</keyword>
<evidence type="ECO:0000313" key="2">
    <source>
        <dbReference type="Proteomes" id="UP001062846"/>
    </source>
</evidence>
<protein>
    <submittedName>
        <fullName evidence="1">Uncharacterized protein</fullName>
    </submittedName>
</protein>